<dbReference type="RefSeq" id="WP_170071129.1">
    <property type="nucleotide sequence ID" value="NZ_JABBCX010000001.1"/>
</dbReference>
<keyword evidence="4" id="KW-0949">S-adenosyl-L-methionine</keyword>
<proteinExistence type="inferred from homology"/>
<dbReference type="Pfam" id="PF01555">
    <property type="entry name" value="N6_N4_Mtase"/>
    <property type="match status" value="1"/>
</dbReference>
<reference evidence="6 7" key="1">
    <citation type="submission" date="2020-04" db="EMBL/GenBank/DDBJ databases">
        <title>Genome Sequencing and Assembley of Pseudoalteromonas artica.</title>
        <authorList>
            <person name="Akerly B."/>
            <person name="Cook G."/>
        </authorList>
    </citation>
    <scope>NUCLEOTIDE SEQUENCE [LARGE SCALE GENOMIC DNA]</scope>
    <source>
        <strain evidence="6 7">NEC-BIFX-0059</strain>
    </source>
</reference>
<comment type="similarity">
    <text evidence="1">Belongs to the N(4)/N(6)-methyltransferase family.</text>
</comment>
<dbReference type="AlphaFoldDB" id="A0A7X9YEK0"/>
<dbReference type="PROSITE" id="PS00092">
    <property type="entry name" value="N6_MTASE"/>
    <property type="match status" value="1"/>
</dbReference>
<accession>A0A7X9YEK0</accession>
<dbReference type="GO" id="GO:0003677">
    <property type="term" value="F:DNA binding"/>
    <property type="evidence" value="ECO:0007669"/>
    <property type="project" value="InterPro"/>
</dbReference>
<name>A0A7X9YEK0_9GAMM</name>
<sequence length="1040" mass="119565">MSKYNELVKKLKEIFQIDRPELDFGIYRILNAKADEINNYLENTLKQKISDALATAGNANKEELEKQLNSAIKAAEDAGFNPEDSPKVKDLRQQIIATSQGANEHENAVFTHLLSFFSRYYDSGDFVSKRRYKGDTYAIPYAGEEVMLHWANKDQYYIKSGENFANYSFKLDDGRKVSFKLLAADTAKDNRKDNDADRRFVLIEPHTRTKFDEEGNEFDEEYQPVTAVKSDETEELVIHFEYKTVQKGTKQDALVTDALKVVLSHELVQSSWADITKREPTEKNPNRTLLEKHLTTYTQRNTADYFIHKDLGGFLSNELDFYIKNEVMNLDNVQNAEVFADIEKQLRMIQCLRSISQDIITFLSQLENFQKKLWTKKKFIVETNYNISLDRVPVELYPIIADNQQQWSQWVDLGFIESNKVKSIEFLHQNKGLLVDTKLYDLEQKNIILASIENIDDKVGGVLVSSDNYQALTLLGRKYKDKVNTVYIDPPYNTDAGPILYKNGFRDSSWISLMESRLELGKKMLSKKGILCCTIDDYELYNLAKLMEEVFEEIAGTVAIRIKPSGRPIPNGFALAHEYALFARKDENTPIERLDRTAEQLARYRDSDDNGPYFWEMLRKAGGGASQKDRPTMCYPFLLSENESISLAKCSYNTQTELYENVAIPQEGETLVWPERDDNSMGRWYLSRDRVANMLSELKAVKQDNGKYFIYYRRRPNEGVQPLSFWADAKYSATEHGTALIKKLFGNSSVFSYPKSIHAVEDCLKVGGAKEKDSIVLDYFAGSGTTGHAVINLNRSDKGSRKFILVEQGEYFNKVTKPRILKNSYSSQWINGKAQDKDSISIILKTVVLESYEDTLNNLELKKHQQTSDLFEMMNEETKSDYLLNYMLETESKGSLLSTDDFKKPFDYKMKIAVDSAGASEEQNVDLVETFNYLIGLHVNTIESNLEKGYVRIEGTLPSGERALVLWRDCEKIQYDDFTKFANRFDLFAKQKTFDVIYVNGDHNLPTAFTNDEDDVTRTLKLRQIEPEFLEQMFAPDELA</sequence>
<evidence type="ECO:0000259" key="5">
    <source>
        <dbReference type="Pfam" id="PF01555"/>
    </source>
</evidence>
<dbReference type="GO" id="GO:0032259">
    <property type="term" value="P:methylation"/>
    <property type="evidence" value="ECO:0007669"/>
    <property type="project" value="UniProtKB-KW"/>
</dbReference>
<evidence type="ECO:0000256" key="3">
    <source>
        <dbReference type="ARBA" id="ARBA00022679"/>
    </source>
</evidence>
<protein>
    <submittedName>
        <fullName evidence="6">Site-specific DNA-methyltransferase</fullName>
    </submittedName>
</protein>
<evidence type="ECO:0000313" key="7">
    <source>
        <dbReference type="Proteomes" id="UP000519126"/>
    </source>
</evidence>
<dbReference type="EMBL" id="JABBCX010000001">
    <property type="protein sequence ID" value="NMF47355.1"/>
    <property type="molecule type" value="Genomic_DNA"/>
</dbReference>
<keyword evidence="3 6" id="KW-0808">Transferase</keyword>
<comment type="caution">
    <text evidence="6">The sequence shown here is derived from an EMBL/GenBank/DDBJ whole genome shotgun (WGS) entry which is preliminary data.</text>
</comment>
<dbReference type="PRINTS" id="PR00508">
    <property type="entry name" value="S21N4MTFRASE"/>
</dbReference>
<dbReference type="Proteomes" id="UP000519126">
    <property type="component" value="Unassembled WGS sequence"/>
</dbReference>
<dbReference type="Gene3D" id="3.40.50.150">
    <property type="entry name" value="Vaccinia Virus protein VP39"/>
    <property type="match status" value="1"/>
</dbReference>
<keyword evidence="2 6" id="KW-0489">Methyltransferase</keyword>
<evidence type="ECO:0000256" key="1">
    <source>
        <dbReference type="ARBA" id="ARBA00006594"/>
    </source>
</evidence>
<dbReference type="InterPro" id="IPR002052">
    <property type="entry name" value="DNA_methylase_N6_adenine_CS"/>
</dbReference>
<dbReference type="SUPFAM" id="SSF53335">
    <property type="entry name" value="S-adenosyl-L-methionine-dependent methyltransferases"/>
    <property type="match status" value="1"/>
</dbReference>
<dbReference type="GO" id="GO:0008170">
    <property type="term" value="F:N-methyltransferase activity"/>
    <property type="evidence" value="ECO:0007669"/>
    <property type="project" value="InterPro"/>
</dbReference>
<dbReference type="InterPro" id="IPR001091">
    <property type="entry name" value="RM_Methyltransferase"/>
</dbReference>
<feature type="domain" description="DNA methylase N-4/N-6" evidence="5">
    <location>
        <begin position="483"/>
        <end position="814"/>
    </location>
</feature>
<gene>
    <name evidence="6" type="ORF">HHL01_04015</name>
</gene>
<organism evidence="6 7">
    <name type="scientific">Pseudoalteromonas arctica</name>
    <dbReference type="NCBI Taxonomy" id="394751"/>
    <lineage>
        <taxon>Bacteria</taxon>
        <taxon>Pseudomonadati</taxon>
        <taxon>Pseudomonadota</taxon>
        <taxon>Gammaproteobacteria</taxon>
        <taxon>Alteromonadales</taxon>
        <taxon>Pseudoalteromonadaceae</taxon>
        <taxon>Pseudoalteromonas</taxon>
    </lineage>
</organism>
<evidence type="ECO:0000313" key="6">
    <source>
        <dbReference type="EMBL" id="NMF47355.1"/>
    </source>
</evidence>
<evidence type="ECO:0000256" key="2">
    <source>
        <dbReference type="ARBA" id="ARBA00022603"/>
    </source>
</evidence>
<dbReference type="InterPro" id="IPR029063">
    <property type="entry name" value="SAM-dependent_MTases_sf"/>
</dbReference>
<dbReference type="InterPro" id="IPR002941">
    <property type="entry name" value="DNA_methylase_N4/N6"/>
</dbReference>
<evidence type="ECO:0000256" key="4">
    <source>
        <dbReference type="ARBA" id="ARBA00022691"/>
    </source>
</evidence>